<dbReference type="EMBL" id="AWGB01000055">
    <property type="protein sequence ID" value="ESQ86499.1"/>
    <property type="molecule type" value="Genomic_DNA"/>
</dbReference>
<dbReference type="STRING" id="1121022.GCA_000376105_03845"/>
<dbReference type="eggNOG" id="COG3039">
    <property type="taxonomic scope" value="Bacteria"/>
</dbReference>
<protein>
    <submittedName>
        <fullName evidence="2">Uncharacterized protein</fullName>
    </submittedName>
</protein>
<feature type="region of interest" description="Disordered" evidence="1">
    <location>
        <begin position="63"/>
        <end position="93"/>
    </location>
</feature>
<keyword evidence="3" id="KW-1185">Reference proteome</keyword>
<evidence type="ECO:0000256" key="1">
    <source>
        <dbReference type="SAM" id="MobiDB-lite"/>
    </source>
</evidence>
<organism evidence="2 3">
    <name type="scientific">Asticcacaulis benevestitus DSM 16100 = ATCC BAA-896</name>
    <dbReference type="NCBI Taxonomy" id="1121022"/>
    <lineage>
        <taxon>Bacteria</taxon>
        <taxon>Pseudomonadati</taxon>
        <taxon>Pseudomonadota</taxon>
        <taxon>Alphaproteobacteria</taxon>
        <taxon>Caulobacterales</taxon>
        <taxon>Caulobacteraceae</taxon>
        <taxon>Asticcacaulis</taxon>
    </lineage>
</organism>
<accession>V4PH09</accession>
<comment type="caution">
    <text evidence="2">The sequence shown here is derived from an EMBL/GenBank/DDBJ whole genome shotgun (WGS) entry which is preliminary data.</text>
</comment>
<proteinExistence type="predicted"/>
<name>V4PH09_9CAUL</name>
<evidence type="ECO:0000313" key="2">
    <source>
        <dbReference type="EMBL" id="ESQ86499.1"/>
    </source>
</evidence>
<dbReference type="AlphaFoldDB" id="V4PH09"/>
<dbReference type="PATRIC" id="fig|1121022.4.peg.3769"/>
<evidence type="ECO:0000313" key="3">
    <source>
        <dbReference type="Proteomes" id="UP000017837"/>
    </source>
</evidence>
<dbReference type="Proteomes" id="UP000017837">
    <property type="component" value="Unassembled WGS sequence"/>
</dbReference>
<sequence>MDAPIWDVTVFTKNRDWLLAADIAAKFLAALLSQPRVKALLSDERFSVDGTLIEAWATMKSFKPKDETDGGDADGSGSGAEAKQPPKATARNP</sequence>
<gene>
    <name evidence="2" type="ORF">ABENE_18420</name>
</gene>
<reference evidence="2 3" key="1">
    <citation type="journal article" date="2014" name="Nature">
        <title>Sequential evolution of bacterial morphology by co-option of a developmental regulator.</title>
        <authorList>
            <person name="Jiang C."/>
            <person name="Brown P.J."/>
            <person name="Ducret A."/>
            <person name="Brun Y.V."/>
        </authorList>
    </citation>
    <scope>NUCLEOTIDE SEQUENCE [LARGE SCALE GENOMIC DNA]</scope>
    <source>
        <strain evidence="2 3">DSM 16100</strain>
    </source>
</reference>